<dbReference type="Proteomes" id="UP000199632">
    <property type="component" value="Unassembled WGS sequence"/>
</dbReference>
<dbReference type="STRING" id="137265.SAMN05421684_3590"/>
<keyword evidence="2" id="KW-0732">Signal</keyword>
<gene>
    <name evidence="3" type="ORF">SAMN05421684_3590</name>
</gene>
<name>A0A1H3R8I6_9ACTN</name>
<reference evidence="4" key="1">
    <citation type="submission" date="2016-10" db="EMBL/GenBank/DDBJ databases">
        <authorList>
            <person name="Varghese N."/>
            <person name="Submissions S."/>
        </authorList>
    </citation>
    <scope>NUCLEOTIDE SEQUENCE [LARGE SCALE GENOMIC DNA]</scope>
    <source>
        <strain evidence="4">DSM 44718</strain>
    </source>
</reference>
<dbReference type="AlphaFoldDB" id="A0A1H3R8I6"/>
<dbReference type="EMBL" id="FNQB01000002">
    <property type="protein sequence ID" value="SDZ21987.1"/>
    <property type="molecule type" value="Genomic_DNA"/>
</dbReference>
<feature type="compositionally biased region" description="Acidic residues" evidence="1">
    <location>
        <begin position="310"/>
        <end position="321"/>
    </location>
</feature>
<feature type="signal peptide" evidence="2">
    <location>
        <begin position="1"/>
        <end position="37"/>
    </location>
</feature>
<evidence type="ECO:0000313" key="4">
    <source>
        <dbReference type="Proteomes" id="UP000199632"/>
    </source>
</evidence>
<sequence length="321" mass="33897">MIIDWNGSRSSGRLAALLVAFVLALAGAAAVTSPARAAGCVDATRVFAVDGGTGRLVELNSCRSTPALGPGVEVDSADWRAYRLVTGVFDGNAAVLYAVTADGRLQWRRQPSPGAAFGAPTSVGSSIDWSQFSSVFAPAVGYLHTVGPYGPVRTFRHDGWATGAGPVSEIDPLLGNFAGPSMSAAAWGAYAEGNESGHHFRIWRVPGYPNSKEYADAWYVSGRLPSGVTSVAGAEPELYAVDGAGRVVRLKQPPPWSPGPKRNWDCARQNKQTWSVVTTSPNAGYASVVVPLSHSFTPPAGLNTPHFGEDCDPIDDPWEWQ</sequence>
<protein>
    <recommendedName>
        <fullName evidence="5">Tachylectin</fullName>
    </recommendedName>
</protein>
<evidence type="ECO:0008006" key="5">
    <source>
        <dbReference type="Google" id="ProtNLM"/>
    </source>
</evidence>
<feature type="region of interest" description="Disordered" evidence="1">
    <location>
        <begin position="301"/>
        <end position="321"/>
    </location>
</feature>
<evidence type="ECO:0000256" key="2">
    <source>
        <dbReference type="SAM" id="SignalP"/>
    </source>
</evidence>
<dbReference type="RefSeq" id="WP_090793390.1">
    <property type="nucleotide sequence ID" value="NZ_BOND01000008.1"/>
</dbReference>
<evidence type="ECO:0000313" key="3">
    <source>
        <dbReference type="EMBL" id="SDZ21987.1"/>
    </source>
</evidence>
<accession>A0A1H3R8I6</accession>
<proteinExistence type="predicted"/>
<keyword evidence="4" id="KW-1185">Reference proteome</keyword>
<organism evidence="3 4">
    <name type="scientific">Asanoa ishikariensis</name>
    <dbReference type="NCBI Taxonomy" id="137265"/>
    <lineage>
        <taxon>Bacteria</taxon>
        <taxon>Bacillati</taxon>
        <taxon>Actinomycetota</taxon>
        <taxon>Actinomycetes</taxon>
        <taxon>Micromonosporales</taxon>
        <taxon>Micromonosporaceae</taxon>
        <taxon>Asanoa</taxon>
    </lineage>
</organism>
<feature type="chain" id="PRO_5011662009" description="Tachylectin" evidence="2">
    <location>
        <begin position="38"/>
        <end position="321"/>
    </location>
</feature>
<evidence type="ECO:0000256" key="1">
    <source>
        <dbReference type="SAM" id="MobiDB-lite"/>
    </source>
</evidence>
<dbReference type="Gene3D" id="2.115.10.10">
    <property type="entry name" value="Tachylectin 2"/>
    <property type="match status" value="1"/>
</dbReference>
<dbReference type="OrthoDB" id="505641at2"/>